<evidence type="ECO:0000313" key="1">
    <source>
        <dbReference type="EMBL" id="KAF2560013.1"/>
    </source>
</evidence>
<evidence type="ECO:0000313" key="2">
    <source>
        <dbReference type="Proteomes" id="UP000712281"/>
    </source>
</evidence>
<dbReference type="AlphaFoldDB" id="A0A8S9HPZ1"/>
<comment type="caution">
    <text evidence="1">The sequence shown here is derived from an EMBL/GenBank/DDBJ whole genome shotgun (WGS) entry which is preliminary data.</text>
</comment>
<accession>A0A8S9HPZ1</accession>
<reference evidence="1" key="1">
    <citation type="submission" date="2019-12" db="EMBL/GenBank/DDBJ databases">
        <title>Genome sequencing and annotation of Brassica cretica.</title>
        <authorList>
            <person name="Studholme D.J."/>
            <person name="Sarris P.F."/>
        </authorList>
    </citation>
    <scope>NUCLEOTIDE SEQUENCE</scope>
    <source>
        <strain evidence="1">PFS-001/15</strain>
        <tissue evidence="1">Leaf</tissue>
    </source>
</reference>
<dbReference type="Proteomes" id="UP000712281">
    <property type="component" value="Unassembled WGS sequence"/>
</dbReference>
<gene>
    <name evidence="1" type="ORF">F2Q68_00016967</name>
</gene>
<proteinExistence type="predicted"/>
<organism evidence="1 2">
    <name type="scientific">Brassica cretica</name>
    <name type="common">Mustard</name>
    <dbReference type="NCBI Taxonomy" id="69181"/>
    <lineage>
        <taxon>Eukaryota</taxon>
        <taxon>Viridiplantae</taxon>
        <taxon>Streptophyta</taxon>
        <taxon>Embryophyta</taxon>
        <taxon>Tracheophyta</taxon>
        <taxon>Spermatophyta</taxon>
        <taxon>Magnoliopsida</taxon>
        <taxon>eudicotyledons</taxon>
        <taxon>Gunneridae</taxon>
        <taxon>Pentapetalae</taxon>
        <taxon>rosids</taxon>
        <taxon>malvids</taxon>
        <taxon>Brassicales</taxon>
        <taxon>Brassicaceae</taxon>
        <taxon>Brassiceae</taxon>
        <taxon>Brassica</taxon>
    </lineage>
</organism>
<dbReference type="EMBL" id="QGKW02001940">
    <property type="protein sequence ID" value="KAF2560013.1"/>
    <property type="molecule type" value="Genomic_DNA"/>
</dbReference>
<sequence>MARDHSLPVALVESKVALLDGDRSQLVTLLDGDGALCPLLSVIRSDQRVDNVSSINIFRFCLCGLRCWDQMALAIQAVERELRKLHRTTDYNIKTGHGNEWSIGVGSFLMPRTLYWTVLYSFVRTVL</sequence>
<protein>
    <submittedName>
        <fullName evidence="1">Uncharacterized protein</fullName>
    </submittedName>
</protein>
<name>A0A8S9HPZ1_BRACR</name>